<proteinExistence type="predicted"/>
<dbReference type="EMBL" id="CP078063">
    <property type="protein sequence ID" value="UVE48874.1"/>
    <property type="molecule type" value="Genomic_DNA"/>
</dbReference>
<dbReference type="Proteomes" id="UP001058330">
    <property type="component" value="Chromosome"/>
</dbReference>
<organism evidence="1 2">
    <name type="scientific">Haloferax larsenii</name>
    <dbReference type="NCBI Taxonomy" id="302484"/>
    <lineage>
        <taxon>Archaea</taxon>
        <taxon>Methanobacteriati</taxon>
        <taxon>Methanobacteriota</taxon>
        <taxon>Stenosarchaea group</taxon>
        <taxon>Halobacteria</taxon>
        <taxon>Halobacteriales</taxon>
        <taxon>Haloferacaceae</taxon>
        <taxon>Haloferax</taxon>
    </lineage>
</organism>
<dbReference type="GeneID" id="74528817"/>
<reference evidence="1" key="1">
    <citation type="submission" date="2021-07" db="EMBL/GenBank/DDBJ databases">
        <title>Studies on halocins as antimicrobial molecules from haloarchaea.</title>
        <authorList>
            <person name="Kumar S."/>
            <person name="Khare S.K."/>
        </authorList>
    </citation>
    <scope>NUCLEOTIDE SEQUENCE</scope>
    <source>
        <strain evidence="1">NCIM 5678</strain>
    </source>
</reference>
<evidence type="ECO:0000313" key="1">
    <source>
        <dbReference type="EMBL" id="UVE48874.1"/>
    </source>
</evidence>
<evidence type="ECO:0000313" key="2">
    <source>
        <dbReference type="Proteomes" id="UP001058330"/>
    </source>
</evidence>
<dbReference type="RefSeq" id="WP_258301634.1">
    <property type="nucleotide sequence ID" value="NZ_CP078063.1"/>
</dbReference>
<protein>
    <submittedName>
        <fullName evidence="1">Uncharacterized protein</fullName>
    </submittedName>
</protein>
<accession>A0ABY5R9K9</accession>
<keyword evidence="2" id="KW-1185">Reference proteome</keyword>
<gene>
    <name evidence="1" type="ORF">KU306_07920</name>
</gene>
<name>A0ABY5R9K9_HALLR</name>
<sequence>MNTTFELVPFHEDAAVAAALGTLLIQRGSVDPTPLAEIARGFDIDPNQLTVAAIKLGVEDEILDDVAAPEGEQISQRSPPEFLASKGSVTREYGGLRDPGSGESTTRTNEMSFQSWLLVEATKSARETVNQLLSDHFDDEAAVVRAGTQAAIGTAAFPERVLWVAVSYPIDKTDPKTVPAVPNPPSFPFDRLGEILPQTLDVPVEHGGETFLVRNIPVVPFREPREY</sequence>